<proteinExistence type="predicted"/>
<sequence length="212" mass="22935">MSTVVKAVSNSRKMKRLTTVDIVLIAILAIVNGVAMTYIAMLNQLLTAIGGPILTSITLGLYSISGVLAAYIIRKPGVAFFTLTLAGVVQIISGNPNGLVSLIAATTDGLGVEIGFALFRYKRWDWLSTAVAGLLAVPLWFIVASFWFGYYKWGITILLIAFVIRCVSGIILSGWLSKIVGDILAGTNILKGFNIHKQRKKEVNKDESHYSA</sequence>
<reference evidence="2 3" key="1">
    <citation type="submission" date="2018-01" db="EMBL/GenBank/DDBJ databases">
        <title>The whole genome sequencing and assembly of Halobacillus litoralis ERB031 strain.</title>
        <authorList>
            <person name="Lee S.-J."/>
            <person name="Park M.-K."/>
            <person name="Kim J.-Y."/>
            <person name="Lee Y.-J."/>
            <person name="Yi H."/>
            <person name="Bahn Y.-S."/>
            <person name="Kim J.F."/>
            <person name="Lee D.-W."/>
        </authorList>
    </citation>
    <scope>NUCLEOTIDE SEQUENCE [LARGE SCALE GENOMIC DNA]</scope>
    <source>
        <strain evidence="2 3">ERB 031</strain>
    </source>
</reference>
<gene>
    <name evidence="2" type="ORF">HLI_15700</name>
</gene>
<feature type="transmembrane region" description="Helical" evidence="1">
    <location>
        <begin position="77"/>
        <end position="93"/>
    </location>
</feature>
<keyword evidence="1" id="KW-1133">Transmembrane helix</keyword>
<evidence type="ECO:0000256" key="1">
    <source>
        <dbReference type="SAM" id="Phobius"/>
    </source>
</evidence>
<accession>A0A410MFN9</accession>
<dbReference type="KEGG" id="hli:HLI_15700"/>
<dbReference type="AlphaFoldDB" id="A0A410MFN9"/>
<feature type="transmembrane region" description="Helical" evidence="1">
    <location>
        <begin position="53"/>
        <end position="72"/>
    </location>
</feature>
<dbReference type="RefSeq" id="WP_128525814.1">
    <property type="nucleotide sequence ID" value="NZ_CANLVY010000001.1"/>
</dbReference>
<keyword evidence="1" id="KW-0812">Transmembrane</keyword>
<feature type="transmembrane region" description="Helical" evidence="1">
    <location>
        <begin position="20"/>
        <end position="41"/>
    </location>
</feature>
<name>A0A410MFN9_9BACI</name>
<protein>
    <submittedName>
        <fullName evidence="2">Uncharacterized protein</fullName>
    </submittedName>
</protein>
<evidence type="ECO:0000313" key="2">
    <source>
        <dbReference type="EMBL" id="QAS53541.1"/>
    </source>
</evidence>
<dbReference type="Pfam" id="PF09819">
    <property type="entry name" value="ABC_cobalt"/>
    <property type="match status" value="1"/>
</dbReference>
<feature type="transmembrane region" description="Helical" evidence="1">
    <location>
        <begin position="153"/>
        <end position="176"/>
    </location>
</feature>
<dbReference type="OrthoDB" id="8017424at2"/>
<evidence type="ECO:0000313" key="3">
    <source>
        <dbReference type="Proteomes" id="UP000287756"/>
    </source>
</evidence>
<feature type="transmembrane region" description="Helical" evidence="1">
    <location>
        <begin position="126"/>
        <end position="147"/>
    </location>
</feature>
<dbReference type="Proteomes" id="UP000287756">
    <property type="component" value="Chromosome"/>
</dbReference>
<keyword evidence="1" id="KW-0472">Membrane</keyword>
<dbReference type="InterPro" id="IPR017195">
    <property type="entry name" value="ABC_thiamin-permease_prd"/>
</dbReference>
<dbReference type="EMBL" id="CP026118">
    <property type="protein sequence ID" value="QAS53541.1"/>
    <property type="molecule type" value="Genomic_DNA"/>
</dbReference>
<organism evidence="2 3">
    <name type="scientific">Halobacillus litoralis</name>
    <dbReference type="NCBI Taxonomy" id="45668"/>
    <lineage>
        <taxon>Bacteria</taxon>
        <taxon>Bacillati</taxon>
        <taxon>Bacillota</taxon>
        <taxon>Bacilli</taxon>
        <taxon>Bacillales</taxon>
        <taxon>Bacillaceae</taxon>
        <taxon>Halobacillus</taxon>
    </lineage>
</organism>
<feature type="transmembrane region" description="Helical" evidence="1">
    <location>
        <begin position="99"/>
        <end position="119"/>
    </location>
</feature>